<name>A0AB34FYV3_9HYPO</name>
<evidence type="ECO:0000313" key="3">
    <source>
        <dbReference type="Proteomes" id="UP001163105"/>
    </source>
</evidence>
<keyword evidence="1" id="KW-0472">Membrane</keyword>
<organism evidence="2 3">
    <name type="scientific">Purpureocillium lavendulum</name>
    <dbReference type="NCBI Taxonomy" id="1247861"/>
    <lineage>
        <taxon>Eukaryota</taxon>
        <taxon>Fungi</taxon>
        <taxon>Dikarya</taxon>
        <taxon>Ascomycota</taxon>
        <taxon>Pezizomycotina</taxon>
        <taxon>Sordariomycetes</taxon>
        <taxon>Hypocreomycetidae</taxon>
        <taxon>Hypocreales</taxon>
        <taxon>Ophiocordycipitaceae</taxon>
        <taxon>Purpureocillium</taxon>
    </lineage>
</organism>
<accession>A0AB34FYV3</accession>
<keyword evidence="1" id="KW-1133">Transmembrane helix</keyword>
<dbReference type="EMBL" id="JAQHRD010000002">
    <property type="protein sequence ID" value="KAJ6444583.1"/>
    <property type="molecule type" value="Genomic_DNA"/>
</dbReference>
<proteinExistence type="predicted"/>
<dbReference type="AlphaFoldDB" id="A0AB34FYV3"/>
<dbReference type="Proteomes" id="UP001163105">
    <property type="component" value="Unassembled WGS sequence"/>
</dbReference>
<keyword evidence="1 2" id="KW-0812">Transmembrane</keyword>
<gene>
    <name evidence="2" type="ORF">O9K51_02978</name>
</gene>
<protein>
    <submittedName>
        <fullName evidence="2">Transmembrane protein</fullName>
    </submittedName>
</protein>
<evidence type="ECO:0000256" key="1">
    <source>
        <dbReference type="SAM" id="Phobius"/>
    </source>
</evidence>
<sequence>MPSPGDGNYVTALGYLKLSYKPSTVEDEEAMLLAPCLATLMFGQLVVPATGQFTQGGSLVSLRPHNITGLRYELYGWTGSYYNGTMKLRVEPQDVDDDDDDDDADGRSCAAGMKPVELTFGNAVLGILKLNHDVPNRNTFAFSLAFPDRNVAGELSLDEVQYIRSVGWMSPDGLPFADSESAVPAWKLNSSFHDGNASYSFTGHRNYTDPQLVEFYHGACNSSSSSASSSTTTAYNGTILEASTRGLTVKSPPLVNGRFDSGVASMEIRGVVVADSRPGARGTRSYIGGPITISFAGRLDANRSDVLLSSGNGTPTWNETLGYTTDPFGSVGSVRAPAVYSWMVGAWTLALLFLLC</sequence>
<evidence type="ECO:0000313" key="2">
    <source>
        <dbReference type="EMBL" id="KAJ6444583.1"/>
    </source>
</evidence>
<feature type="transmembrane region" description="Helical" evidence="1">
    <location>
        <begin position="338"/>
        <end position="355"/>
    </location>
</feature>
<reference evidence="2" key="1">
    <citation type="submission" date="2023-01" db="EMBL/GenBank/DDBJ databases">
        <title>The growth and conidiation of Purpureocillium lavendulum are regulated by nitrogen source and histone H3K14 acetylation.</title>
        <authorList>
            <person name="Tang P."/>
            <person name="Han J."/>
            <person name="Zhang C."/>
            <person name="Tang P."/>
            <person name="Qi F."/>
            <person name="Zhang K."/>
            <person name="Liang L."/>
        </authorList>
    </citation>
    <scope>NUCLEOTIDE SEQUENCE</scope>
    <source>
        <strain evidence="2">YMF1.00683</strain>
    </source>
</reference>
<keyword evidence="3" id="KW-1185">Reference proteome</keyword>
<comment type="caution">
    <text evidence="2">The sequence shown here is derived from an EMBL/GenBank/DDBJ whole genome shotgun (WGS) entry which is preliminary data.</text>
</comment>